<dbReference type="GO" id="GO:0000160">
    <property type="term" value="P:phosphorelay signal transduction system"/>
    <property type="evidence" value="ECO:0007669"/>
    <property type="project" value="InterPro"/>
</dbReference>
<dbReference type="AlphaFoldDB" id="A0A7K1SFL5"/>
<dbReference type="InterPro" id="IPR001789">
    <property type="entry name" value="Sig_transdc_resp-reg_receiver"/>
</dbReference>
<feature type="modified residue" description="4-aspartylphosphate" evidence="1">
    <location>
        <position position="59"/>
    </location>
</feature>
<evidence type="ECO:0000256" key="1">
    <source>
        <dbReference type="PROSITE-ProRule" id="PRU00169"/>
    </source>
</evidence>
<dbReference type="Pfam" id="PF00072">
    <property type="entry name" value="Response_reg"/>
    <property type="match status" value="1"/>
</dbReference>
<gene>
    <name evidence="3" type="ORF">GO755_20825</name>
</gene>
<dbReference type="PANTHER" id="PTHR44520:SF2">
    <property type="entry name" value="RESPONSE REGULATOR RCP1"/>
    <property type="match status" value="1"/>
</dbReference>
<name>A0A7K1SFL5_9BACT</name>
<proteinExistence type="predicted"/>
<accession>A0A7K1SFL5</accession>
<organism evidence="3 4">
    <name type="scientific">Spirosoma arboris</name>
    <dbReference type="NCBI Taxonomy" id="2682092"/>
    <lineage>
        <taxon>Bacteria</taxon>
        <taxon>Pseudomonadati</taxon>
        <taxon>Bacteroidota</taxon>
        <taxon>Cytophagia</taxon>
        <taxon>Cytophagales</taxon>
        <taxon>Cytophagaceae</taxon>
        <taxon>Spirosoma</taxon>
    </lineage>
</organism>
<dbReference type="CDD" id="cd17557">
    <property type="entry name" value="REC_Rcp-like"/>
    <property type="match status" value="1"/>
</dbReference>
<evidence type="ECO:0000313" key="4">
    <source>
        <dbReference type="Proteomes" id="UP000436006"/>
    </source>
</evidence>
<evidence type="ECO:0000313" key="3">
    <source>
        <dbReference type="EMBL" id="MVM32498.1"/>
    </source>
</evidence>
<comment type="caution">
    <text evidence="3">The sequence shown here is derived from an EMBL/GenBank/DDBJ whole genome shotgun (WGS) entry which is preliminary data.</text>
</comment>
<protein>
    <submittedName>
        <fullName evidence="3">Response regulator</fullName>
    </submittedName>
</protein>
<dbReference type="SMART" id="SM00448">
    <property type="entry name" value="REC"/>
    <property type="match status" value="1"/>
</dbReference>
<sequence length="148" mass="16821">MKKMYNILVVDDDPDDQLFIRMAFERVSVRYRIQLASNGLEGLGCIENNPVLPELILLDLNMPFLDGFEMLDHLKGSSRYRHVPIVILTTSDHQEDIDKAYALGANSFLTKPSDFDGLNALAQNLHVYWFETVQTPSPLPSILDEIIN</sequence>
<dbReference type="InterPro" id="IPR011006">
    <property type="entry name" value="CheY-like_superfamily"/>
</dbReference>
<dbReference type="SUPFAM" id="SSF52172">
    <property type="entry name" value="CheY-like"/>
    <property type="match status" value="1"/>
</dbReference>
<keyword evidence="1" id="KW-0597">Phosphoprotein</keyword>
<evidence type="ECO:0000259" key="2">
    <source>
        <dbReference type="PROSITE" id="PS50110"/>
    </source>
</evidence>
<dbReference type="EMBL" id="WPIN01000007">
    <property type="protein sequence ID" value="MVM32498.1"/>
    <property type="molecule type" value="Genomic_DNA"/>
</dbReference>
<dbReference type="PANTHER" id="PTHR44520">
    <property type="entry name" value="RESPONSE REGULATOR RCP1-RELATED"/>
    <property type="match status" value="1"/>
</dbReference>
<reference evidence="3 4" key="1">
    <citation type="submission" date="2019-12" db="EMBL/GenBank/DDBJ databases">
        <title>Spirosoma sp. HMF4905 genome sequencing and assembly.</title>
        <authorList>
            <person name="Kang H."/>
            <person name="Cha I."/>
            <person name="Kim H."/>
            <person name="Joh K."/>
        </authorList>
    </citation>
    <scope>NUCLEOTIDE SEQUENCE [LARGE SCALE GENOMIC DNA]</scope>
    <source>
        <strain evidence="3 4">HMF4905</strain>
    </source>
</reference>
<dbReference type="Proteomes" id="UP000436006">
    <property type="component" value="Unassembled WGS sequence"/>
</dbReference>
<keyword evidence="4" id="KW-1185">Reference proteome</keyword>
<dbReference type="RefSeq" id="WP_157587208.1">
    <property type="nucleotide sequence ID" value="NZ_WPIN01000007.1"/>
</dbReference>
<dbReference type="InterPro" id="IPR052893">
    <property type="entry name" value="TCS_response_regulator"/>
</dbReference>
<feature type="domain" description="Response regulatory" evidence="2">
    <location>
        <begin position="6"/>
        <end position="126"/>
    </location>
</feature>
<dbReference type="PROSITE" id="PS50110">
    <property type="entry name" value="RESPONSE_REGULATORY"/>
    <property type="match status" value="1"/>
</dbReference>
<dbReference type="Gene3D" id="3.40.50.2300">
    <property type="match status" value="1"/>
</dbReference>